<accession>A0ACB9ALA3</accession>
<protein>
    <submittedName>
        <fullName evidence="1">Uncharacterized protein</fullName>
    </submittedName>
</protein>
<reference evidence="2" key="1">
    <citation type="journal article" date="2022" name="Mol. Ecol. Resour.">
        <title>The genomes of chicory, endive, great burdock and yacon provide insights into Asteraceae palaeo-polyploidization history and plant inulin production.</title>
        <authorList>
            <person name="Fan W."/>
            <person name="Wang S."/>
            <person name="Wang H."/>
            <person name="Wang A."/>
            <person name="Jiang F."/>
            <person name="Liu H."/>
            <person name="Zhao H."/>
            <person name="Xu D."/>
            <person name="Zhang Y."/>
        </authorList>
    </citation>
    <scope>NUCLEOTIDE SEQUENCE [LARGE SCALE GENOMIC DNA]</scope>
    <source>
        <strain evidence="2">cv. Punajuju</strain>
    </source>
</reference>
<sequence length="139" mass="15600">MEIGTVSSLQFDLATIEATTNNFSIENKIGQGGFGSVYKAWKKWIEGRAMELVDPTMVETCSKDEVMRCINIGLLCVQEDVDTRPSMSYVLNTLTNYSITLPSPTRTPHYLPKRHLYFSSSKSVSKSTNESQITEVHAR</sequence>
<evidence type="ECO:0000313" key="1">
    <source>
        <dbReference type="EMBL" id="KAI3710409.1"/>
    </source>
</evidence>
<name>A0ACB9ALA3_CICIN</name>
<organism evidence="1 2">
    <name type="scientific">Cichorium intybus</name>
    <name type="common">Chicory</name>
    <dbReference type="NCBI Taxonomy" id="13427"/>
    <lineage>
        <taxon>Eukaryota</taxon>
        <taxon>Viridiplantae</taxon>
        <taxon>Streptophyta</taxon>
        <taxon>Embryophyta</taxon>
        <taxon>Tracheophyta</taxon>
        <taxon>Spermatophyta</taxon>
        <taxon>Magnoliopsida</taxon>
        <taxon>eudicotyledons</taxon>
        <taxon>Gunneridae</taxon>
        <taxon>Pentapetalae</taxon>
        <taxon>asterids</taxon>
        <taxon>campanulids</taxon>
        <taxon>Asterales</taxon>
        <taxon>Asteraceae</taxon>
        <taxon>Cichorioideae</taxon>
        <taxon>Cichorieae</taxon>
        <taxon>Cichoriinae</taxon>
        <taxon>Cichorium</taxon>
    </lineage>
</organism>
<dbReference type="EMBL" id="CM042015">
    <property type="protein sequence ID" value="KAI3710409.1"/>
    <property type="molecule type" value="Genomic_DNA"/>
</dbReference>
<dbReference type="Proteomes" id="UP001055811">
    <property type="component" value="Linkage Group LG07"/>
</dbReference>
<comment type="caution">
    <text evidence="1">The sequence shown here is derived from an EMBL/GenBank/DDBJ whole genome shotgun (WGS) entry which is preliminary data.</text>
</comment>
<keyword evidence="2" id="KW-1185">Reference proteome</keyword>
<proteinExistence type="predicted"/>
<reference evidence="1 2" key="2">
    <citation type="journal article" date="2022" name="Mol. Ecol. Resour.">
        <title>The genomes of chicory, endive, great burdock and yacon provide insights into Asteraceae paleo-polyploidization history and plant inulin production.</title>
        <authorList>
            <person name="Fan W."/>
            <person name="Wang S."/>
            <person name="Wang H."/>
            <person name="Wang A."/>
            <person name="Jiang F."/>
            <person name="Liu H."/>
            <person name="Zhao H."/>
            <person name="Xu D."/>
            <person name="Zhang Y."/>
        </authorList>
    </citation>
    <scope>NUCLEOTIDE SEQUENCE [LARGE SCALE GENOMIC DNA]</scope>
    <source>
        <strain evidence="2">cv. Punajuju</strain>
        <tissue evidence="1">Leaves</tissue>
    </source>
</reference>
<gene>
    <name evidence="1" type="ORF">L2E82_40189</name>
</gene>
<evidence type="ECO:0000313" key="2">
    <source>
        <dbReference type="Proteomes" id="UP001055811"/>
    </source>
</evidence>